<keyword evidence="2" id="KW-1185">Reference proteome</keyword>
<protein>
    <submittedName>
        <fullName evidence="1">Uncharacterized protein</fullName>
    </submittedName>
</protein>
<dbReference type="EMBL" id="VTPC01005104">
    <property type="protein sequence ID" value="KAF2896450.1"/>
    <property type="molecule type" value="Genomic_DNA"/>
</dbReference>
<organism evidence="1 2">
    <name type="scientific">Ignelater luminosus</name>
    <name type="common">Cucubano</name>
    <name type="synonym">Pyrophorus luminosus</name>
    <dbReference type="NCBI Taxonomy" id="2038154"/>
    <lineage>
        <taxon>Eukaryota</taxon>
        <taxon>Metazoa</taxon>
        <taxon>Ecdysozoa</taxon>
        <taxon>Arthropoda</taxon>
        <taxon>Hexapoda</taxon>
        <taxon>Insecta</taxon>
        <taxon>Pterygota</taxon>
        <taxon>Neoptera</taxon>
        <taxon>Endopterygota</taxon>
        <taxon>Coleoptera</taxon>
        <taxon>Polyphaga</taxon>
        <taxon>Elateriformia</taxon>
        <taxon>Elateroidea</taxon>
        <taxon>Elateridae</taxon>
        <taxon>Agrypninae</taxon>
        <taxon>Pyrophorini</taxon>
        <taxon>Ignelater</taxon>
    </lineage>
</organism>
<dbReference type="OrthoDB" id="6783100at2759"/>
<comment type="caution">
    <text evidence="1">The sequence shown here is derived from an EMBL/GenBank/DDBJ whole genome shotgun (WGS) entry which is preliminary data.</text>
</comment>
<reference evidence="1" key="1">
    <citation type="submission" date="2019-08" db="EMBL/GenBank/DDBJ databases">
        <title>The genome of the North American firefly Photinus pyralis.</title>
        <authorList>
            <consortium name="Photinus pyralis genome working group"/>
            <person name="Fallon T.R."/>
            <person name="Sander Lower S.E."/>
            <person name="Weng J.-K."/>
        </authorList>
    </citation>
    <scope>NUCLEOTIDE SEQUENCE</scope>
    <source>
        <strain evidence="1">TRF0915ILg1</strain>
        <tissue evidence="1">Whole body</tissue>
    </source>
</reference>
<accession>A0A8K0CZ82</accession>
<evidence type="ECO:0000313" key="2">
    <source>
        <dbReference type="Proteomes" id="UP000801492"/>
    </source>
</evidence>
<proteinExistence type="predicted"/>
<name>A0A8K0CZ82_IGNLU</name>
<gene>
    <name evidence="1" type="ORF">ILUMI_09724</name>
</gene>
<dbReference type="AlphaFoldDB" id="A0A8K0CZ82"/>
<sequence length="141" mass="15790">MAEKSLICECDVASDLCNVGEKKMRGLVNASDLRKDGKVEGFRNKKHGVVHASCRKEYTRADSIKRFLREAFSEQQPSTSHGGPRLRSAEVKFDFKTIQQCLNNYLPPTEWGWNRGEDGSLTPVTTKDPVAPEAILNSIFC</sequence>
<evidence type="ECO:0000313" key="1">
    <source>
        <dbReference type="EMBL" id="KAF2896450.1"/>
    </source>
</evidence>
<dbReference type="Proteomes" id="UP000801492">
    <property type="component" value="Unassembled WGS sequence"/>
</dbReference>